<dbReference type="OrthoDB" id="3471292at2"/>
<evidence type="ECO:0000313" key="1">
    <source>
        <dbReference type="EMBL" id="TQL96618.1"/>
    </source>
</evidence>
<evidence type="ECO:0000313" key="2">
    <source>
        <dbReference type="Proteomes" id="UP000316096"/>
    </source>
</evidence>
<gene>
    <name evidence="1" type="ORF">FB559_2157</name>
</gene>
<organism evidence="1 2">
    <name type="scientific">Actinoallomurus bryophytorum</name>
    <dbReference type="NCBI Taxonomy" id="1490222"/>
    <lineage>
        <taxon>Bacteria</taxon>
        <taxon>Bacillati</taxon>
        <taxon>Actinomycetota</taxon>
        <taxon>Actinomycetes</taxon>
        <taxon>Streptosporangiales</taxon>
        <taxon>Thermomonosporaceae</taxon>
        <taxon>Actinoallomurus</taxon>
    </lineage>
</organism>
<comment type="caution">
    <text evidence="1">The sequence shown here is derived from an EMBL/GenBank/DDBJ whole genome shotgun (WGS) entry which is preliminary data.</text>
</comment>
<sequence length="186" mass="19667">MTTATTVPGTVTRCWGTGVVIADIDITGIIRPGLADSFGPAGDSYEDVPASIVVADEHALRQEFITSMNSLAKAQGAKPVTDVEITVQVWRQGYDLPATAYAEEFVGWCYLATSPAPQHSESGSLSFADPRAGSAMTAMPGLPWGRQVMIRPQPGAHVAVPGWLTCSVVPVEHDQYAVVAIAKSVR</sequence>
<keyword evidence="2" id="KW-1185">Reference proteome</keyword>
<protein>
    <submittedName>
        <fullName evidence="1">Uncharacterized protein</fullName>
    </submittedName>
</protein>
<dbReference type="AlphaFoldDB" id="A0A543CHQ3"/>
<dbReference type="EMBL" id="VFOZ01000001">
    <property type="protein sequence ID" value="TQL96618.1"/>
    <property type="molecule type" value="Genomic_DNA"/>
</dbReference>
<proteinExistence type="predicted"/>
<dbReference type="Proteomes" id="UP000316096">
    <property type="component" value="Unassembled WGS sequence"/>
</dbReference>
<accession>A0A543CHQ3</accession>
<reference evidence="1 2" key="1">
    <citation type="submission" date="2019-06" db="EMBL/GenBank/DDBJ databases">
        <title>Sequencing the genomes of 1000 actinobacteria strains.</title>
        <authorList>
            <person name="Klenk H.-P."/>
        </authorList>
    </citation>
    <scope>NUCLEOTIDE SEQUENCE [LARGE SCALE GENOMIC DNA]</scope>
    <source>
        <strain evidence="1 2">DSM 102200</strain>
    </source>
</reference>
<dbReference type="RefSeq" id="WP_141955455.1">
    <property type="nucleotide sequence ID" value="NZ_VFOZ01000001.1"/>
</dbReference>
<name>A0A543CHQ3_9ACTN</name>